<evidence type="ECO:0000313" key="1">
    <source>
        <dbReference type="EMBL" id="OHA02505.1"/>
    </source>
</evidence>
<dbReference type="AlphaFoldDB" id="A0A1G2KSR7"/>
<organism evidence="1 2">
    <name type="scientific">Candidatus Sungbacteria bacterium RIFCSPHIGHO2_02_FULL_51_29</name>
    <dbReference type="NCBI Taxonomy" id="1802273"/>
    <lineage>
        <taxon>Bacteria</taxon>
        <taxon>Candidatus Sungiibacteriota</taxon>
    </lineage>
</organism>
<dbReference type="Proteomes" id="UP000177811">
    <property type="component" value="Unassembled WGS sequence"/>
</dbReference>
<sequence>MDVLRDGEGLPGYVKFGREIRARLEASIQSDGWPELSSDLVSVENFFDVAKHAVTERWHDTACPLVAEHAREWAEKLPKSEKNSFIFCGIPWSLKKTGDQAVRHS</sequence>
<name>A0A1G2KSR7_9BACT</name>
<gene>
    <name evidence="1" type="ORF">A3C16_01270</name>
</gene>
<accession>A0A1G2KSR7</accession>
<reference evidence="1 2" key="1">
    <citation type="journal article" date="2016" name="Nat. Commun.">
        <title>Thousands of microbial genomes shed light on interconnected biogeochemical processes in an aquifer system.</title>
        <authorList>
            <person name="Anantharaman K."/>
            <person name="Brown C.T."/>
            <person name="Hug L.A."/>
            <person name="Sharon I."/>
            <person name="Castelle C.J."/>
            <person name="Probst A.J."/>
            <person name="Thomas B.C."/>
            <person name="Singh A."/>
            <person name="Wilkins M.J."/>
            <person name="Karaoz U."/>
            <person name="Brodie E.L."/>
            <person name="Williams K.H."/>
            <person name="Hubbard S.S."/>
            <person name="Banfield J.F."/>
        </authorList>
    </citation>
    <scope>NUCLEOTIDE SEQUENCE [LARGE SCALE GENOMIC DNA]</scope>
</reference>
<protein>
    <submittedName>
        <fullName evidence="1">Uncharacterized protein</fullName>
    </submittedName>
</protein>
<comment type="caution">
    <text evidence="1">The sequence shown here is derived from an EMBL/GenBank/DDBJ whole genome shotgun (WGS) entry which is preliminary data.</text>
</comment>
<dbReference type="EMBL" id="MHQL01000033">
    <property type="protein sequence ID" value="OHA02505.1"/>
    <property type="molecule type" value="Genomic_DNA"/>
</dbReference>
<evidence type="ECO:0000313" key="2">
    <source>
        <dbReference type="Proteomes" id="UP000177811"/>
    </source>
</evidence>
<proteinExistence type="predicted"/>